<feature type="chain" id="PRO_5018628890" evidence="2">
    <location>
        <begin position="17"/>
        <end position="192"/>
    </location>
</feature>
<evidence type="ECO:0000313" key="4">
    <source>
        <dbReference type="Proteomes" id="UP000283210"/>
    </source>
</evidence>
<dbReference type="AlphaFoldDB" id="A0A3S2PEQ3"/>
<keyword evidence="1" id="KW-0472">Membrane</keyword>
<reference evidence="3 4" key="2">
    <citation type="submission" date="2019-01" db="EMBL/GenBank/DDBJ databases">
        <title>A chromosome length genome reference of the Java medaka (oryzias javanicus).</title>
        <authorList>
            <person name="Herpin A."/>
            <person name="Takehana Y."/>
            <person name="Naruse K."/>
            <person name="Ansai S."/>
            <person name="Kawaguchi M."/>
        </authorList>
    </citation>
    <scope>NUCLEOTIDE SEQUENCE [LARGE SCALE GENOMIC DNA]</scope>
    <source>
        <strain evidence="3">RS831</strain>
        <tissue evidence="3">Whole body</tissue>
    </source>
</reference>
<keyword evidence="4" id="KW-1185">Reference proteome</keyword>
<keyword evidence="2" id="KW-0732">Signal</keyword>
<evidence type="ECO:0000256" key="1">
    <source>
        <dbReference type="SAM" id="Phobius"/>
    </source>
</evidence>
<feature type="signal peptide" evidence="2">
    <location>
        <begin position="1"/>
        <end position="16"/>
    </location>
</feature>
<accession>A0A3S2PEQ3</accession>
<keyword evidence="1" id="KW-0812">Transmembrane</keyword>
<evidence type="ECO:0000256" key="2">
    <source>
        <dbReference type="SAM" id="SignalP"/>
    </source>
</evidence>
<dbReference type="EMBL" id="CM012440">
    <property type="protein sequence ID" value="RVE73736.1"/>
    <property type="molecule type" value="Genomic_DNA"/>
</dbReference>
<dbReference type="OrthoDB" id="10402973at2759"/>
<name>A0A3S2PEQ3_ORYJA</name>
<keyword evidence="1" id="KW-1133">Transmembrane helix</keyword>
<proteinExistence type="predicted"/>
<sequence length="192" mass="20948">MKEAALLIVLFSAAAAATPHLNCSITKSNNGSFRHQISEEPSSPKCTASWEDRNGTVIVDILGKYDHHLVTSHTLHSVTLKDCKDFLLYKRECDGVQVKASCSVNCSLFAVNSHPPSRVCLSLNICTDTVTAGVSAAAAIVTVLPLLLFLLWLVRKWRSGGCRSAHEIYTPPSEQEQVRIEMEGKGTIKTPQ</sequence>
<evidence type="ECO:0000313" key="3">
    <source>
        <dbReference type="EMBL" id="RVE73736.1"/>
    </source>
</evidence>
<gene>
    <name evidence="3" type="ORF">OJAV_G00034400</name>
</gene>
<protein>
    <submittedName>
        <fullName evidence="3">Uncharacterized protein</fullName>
    </submittedName>
</protein>
<organism evidence="3 4">
    <name type="scientific">Oryzias javanicus</name>
    <name type="common">Javanese ricefish</name>
    <name type="synonym">Aplocheilus javanicus</name>
    <dbReference type="NCBI Taxonomy" id="123683"/>
    <lineage>
        <taxon>Eukaryota</taxon>
        <taxon>Metazoa</taxon>
        <taxon>Chordata</taxon>
        <taxon>Craniata</taxon>
        <taxon>Vertebrata</taxon>
        <taxon>Euteleostomi</taxon>
        <taxon>Actinopterygii</taxon>
        <taxon>Neopterygii</taxon>
        <taxon>Teleostei</taxon>
        <taxon>Neoteleostei</taxon>
        <taxon>Acanthomorphata</taxon>
        <taxon>Ovalentaria</taxon>
        <taxon>Atherinomorphae</taxon>
        <taxon>Beloniformes</taxon>
        <taxon>Adrianichthyidae</taxon>
        <taxon>Oryziinae</taxon>
        <taxon>Oryzias</taxon>
    </lineage>
</organism>
<feature type="transmembrane region" description="Helical" evidence="1">
    <location>
        <begin position="130"/>
        <end position="154"/>
    </location>
</feature>
<dbReference type="Proteomes" id="UP000283210">
    <property type="component" value="Chromosome 4"/>
</dbReference>
<reference evidence="3 4" key="1">
    <citation type="submission" date="2018-11" db="EMBL/GenBank/DDBJ databases">
        <authorList>
            <person name="Lopez-Roques C."/>
            <person name="Donnadieu C."/>
            <person name="Bouchez O."/>
            <person name="Klopp C."/>
            <person name="Cabau C."/>
            <person name="Zahm M."/>
        </authorList>
    </citation>
    <scope>NUCLEOTIDE SEQUENCE [LARGE SCALE GENOMIC DNA]</scope>
    <source>
        <strain evidence="3">RS831</strain>
        <tissue evidence="3">Whole body</tissue>
    </source>
</reference>